<proteinExistence type="predicted"/>
<evidence type="ECO:0000313" key="1">
    <source>
        <dbReference type="EMBL" id="GAF92856.1"/>
    </source>
</evidence>
<feature type="non-terminal residue" evidence="1">
    <location>
        <position position="70"/>
    </location>
</feature>
<protein>
    <submittedName>
        <fullName evidence="1">Uncharacterized protein</fullName>
    </submittedName>
</protein>
<sequence length="70" mass="7775">SGQGVTNDGAVDAEQLRKFETQNDLKRLIAAIRAQKRDVGVILSPKGDRLVAYGRLVEPGWWFLMTFPSS</sequence>
<name>X0U0E2_9ZZZZ</name>
<organism evidence="1">
    <name type="scientific">marine sediment metagenome</name>
    <dbReference type="NCBI Taxonomy" id="412755"/>
    <lineage>
        <taxon>unclassified sequences</taxon>
        <taxon>metagenomes</taxon>
        <taxon>ecological metagenomes</taxon>
    </lineage>
</organism>
<feature type="non-terminal residue" evidence="1">
    <location>
        <position position="1"/>
    </location>
</feature>
<dbReference type="EMBL" id="BARS01014384">
    <property type="protein sequence ID" value="GAF92856.1"/>
    <property type="molecule type" value="Genomic_DNA"/>
</dbReference>
<comment type="caution">
    <text evidence="1">The sequence shown here is derived from an EMBL/GenBank/DDBJ whole genome shotgun (WGS) entry which is preliminary data.</text>
</comment>
<gene>
    <name evidence="1" type="ORF">S01H1_24293</name>
</gene>
<accession>X0U0E2</accession>
<dbReference type="AlphaFoldDB" id="X0U0E2"/>
<reference evidence="1" key="1">
    <citation type="journal article" date="2014" name="Front. Microbiol.">
        <title>High frequency of phylogenetically diverse reductive dehalogenase-homologous genes in deep subseafloor sedimentary metagenomes.</title>
        <authorList>
            <person name="Kawai M."/>
            <person name="Futagami T."/>
            <person name="Toyoda A."/>
            <person name="Takaki Y."/>
            <person name="Nishi S."/>
            <person name="Hori S."/>
            <person name="Arai W."/>
            <person name="Tsubouchi T."/>
            <person name="Morono Y."/>
            <person name="Uchiyama I."/>
            <person name="Ito T."/>
            <person name="Fujiyama A."/>
            <person name="Inagaki F."/>
            <person name="Takami H."/>
        </authorList>
    </citation>
    <scope>NUCLEOTIDE SEQUENCE</scope>
    <source>
        <strain evidence="1">Expedition CK06-06</strain>
    </source>
</reference>